<dbReference type="AlphaFoldDB" id="A0A7J7F724"/>
<gene>
    <name evidence="1" type="ORF">HPG69_016317</name>
</gene>
<organism evidence="1 2">
    <name type="scientific">Diceros bicornis minor</name>
    <name type="common">South-central black rhinoceros</name>
    <dbReference type="NCBI Taxonomy" id="77932"/>
    <lineage>
        <taxon>Eukaryota</taxon>
        <taxon>Metazoa</taxon>
        <taxon>Chordata</taxon>
        <taxon>Craniata</taxon>
        <taxon>Vertebrata</taxon>
        <taxon>Euteleostomi</taxon>
        <taxon>Mammalia</taxon>
        <taxon>Eutheria</taxon>
        <taxon>Laurasiatheria</taxon>
        <taxon>Perissodactyla</taxon>
        <taxon>Rhinocerotidae</taxon>
        <taxon>Diceros</taxon>
    </lineage>
</organism>
<protein>
    <submittedName>
        <fullName evidence="1">Uncharacterized protein</fullName>
    </submittedName>
</protein>
<name>A0A7J7F724_DICBM</name>
<evidence type="ECO:0000313" key="2">
    <source>
        <dbReference type="Proteomes" id="UP000551758"/>
    </source>
</evidence>
<dbReference type="InterPro" id="IPR036770">
    <property type="entry name" value="Ankyrin_rpt-contain_sf"/>
</dbReference>
<dbReference type="Gene3D" id="1.25.40.20">
    <property type="entry name" value="Ankyrin repeat-containing domain"/>
    <property type="match status" value="1"/>
</dbReference>
<reference evidence="1 2" key="1">
    <citation type="journal article" date="2020" name="Mol. Biol. Evol.">
        <title>Interspecific Gene Flow and the Evolution of Specialization in Black and White Rhinoceros.</title>
        <authorList>
            <person name="Moodley Y."/>
            <person name="Westbury M.V."/>
            <person name="Russo I.M."/>
            <person name="Gopalakrishnan S."/>
            <person name="Rakotoarivelo A."/>
            <person name="Olsen R.A."/>
            <person name="Prost S."/>
            <person name="Tunstall T."/>
            <person name="Ryder O.A."/>
            <person name="Dalen L."/>
            <person name="Bruford M.W."/>
        </authorList>
    </citation>
    <scope>NUCLEOTIDE SEQUENCE [LARGE SCALE GENOMIC DNA]</scope>
    <source>
        <strain evidence="1">SBR-YM</strain>
        <tissue evidence="1">Skin</tissue>
    </source>
</reference>
<accession>A0A7J7F724</accession>
<dbReference type="EMBL" id="JACDTQ010001128">
    <property type="protein sequence ID" value="KAF5923829.1"/>
    <property type="molecule type" value="Genomic_DNA"/>
</dbReference>
<comment type="caution">
    <text evidence="1">The sequence shown here is derived from an EMBL/GenBank/DDBJ whole genome shotgun (WGS) entry which is preliminary data.</text>
</comment>
<dbReference type="Proteomes" id="UP000551758">
    <property type="component" value="Unassembled WGS sequence"/>
</dbReference>
<proteinExistence type="predicted"/>
<sequence>MPELDKSPDYYGCDSEDTKELGERVCWHSAVYHKSDSNASFLRAARAGNLDKVVEYLKGGIDINTCNQYTREWTMKLLVHLASIKDCQYAATATTTAADQPRDSWVQRTCAPQPGTGIPGKSGEERLTEMEAQMAPFKQEVLGAPVTRI</sequence>
<keyword evidence="2" id="KW-1185">Reference proteome</keyword>
<evidence type="ECO:0000313" key="1">
    <source>
        <dbReference type="EMBL" id="KAF5923829.1"/>
    </source>
</evidence>